<feature type="transmembrane region" description="Helical" evidence="1">
    <location>
        <begin position="376"/>
        <end position="397"/>
    </location>
</feature>
<sequence>MIDALKRILKLKIQKIHKVEGSIFIFTFLVYIHNLSPSVFGGDSGDFLSAAYVKGIAHPSGYPLYTILGILSLLLPINKPPAWRVGLVSSLSSTLSVVLVYLIVNKISKNKIISAISALTVAFTYPFWIYAEVVEVFSLHNFFILAIIYSTLLYIYDKQEKYILATAFFIGLSLTNNLSIVLIFPVIGLVILVTDWRLVINFKLLLKSLFVVILGLLPYLYIPIAASKNPPLNWGRVVNIQNLIAIITRKDYGWNNVLTGYKQNIVLTNADAYLIYLKNYATIIPVLFALLGFVYLLLRNGDRKRKLTTFILFLGCYLFLGPIFILIAGLDLTNYGTIAILERFYLSSIIVLDLIFPFGVLLFLETVWKILKNKKLINLVTKTVYISFLVVPLSILITNYRKTNLSNVHIGENLGVDILTTLPQNALLLVVDDSLAFNTLSTQLVQGTRPDISIPGNHGGTEQLMAIYGLSESEINKILIERHNKIDKNIVYSSIAPLLAQGKEVFTDTGFTIEDEKYGKIVTIPYGMIYQMVLEDKEKSVSEDEYLNRADDIFSKYHLEEIKNNDNLISENLVFEHIRRFYVRSYITTSKYIFDRYKDENKSVLYFQKAKEIDTLFIE</sequence>
<proteinExistence type="predicted"/>
<dbReference type="Proteomes" id="UP000179221">
    <property type="component" value="Unassembled WGS sequence"/>
</dbReference>
<comment type="caution">
    <text evidence="2">The sequence shown here is derived from an EMBL/GenBank/DDBJ whole genome shotgun (WGS) entry which is preliminary data.</text>
</comment>
<dbReference type="AlphaFoldDB" id="A0A1F7YJB0"/>
<feature type="transmembrane region" description="Helical" evidence="1">
    <location>
        <begin position="110"/>
        <end position="130"/>
    </location>
</feature>
<evidence type="ECO:0008006" key="4">
    <source>
        <dbReference type="Google" id="ProtNLM"/>
    </source>
</evidence>
<gene>
    <name evidence="2" type="ORF">A2628_00935</name>
</gene>
<dbReference type="PANTHER" id="PTHR16214">
    <property type="entry name" value="TRANSMEMBRANE PROTEIN 260"/>
    <property type="match status" value="1"/>
</dbReference>
<protein>
    <recommendedName>
        <fullName evidence="4">Glycosyltransferase RgtA/B/C/D-like domain-containing protein</fullName>
    </recommendedName>
</protein>
<feature type="transmembrane region" description="Helical" evidence="1">
    <location>
        <begin position="21"/>
        <end position="40"/>
    </location>
</feature>
<feature type="transmembrane region" description="Helical" evidence="1">
    <location>
        <begin position="85"/>
        <end position="104"/>
    </location>
</feature>
<reference evidence="2 3" key="1">
    <citation type="journal article" date="2016" name="Nat. Commun.">
        <title>Thousands of microbial genomes shed light on interconnected biogeochemical processes in an aquifer system.</title>
        <authorList>
            <person name="Anantharaman K."/>
            <person name="Brown C.T."/>
            <person name="Hug L.A."/>
            <person name="Sharon I."/>
            <person name="Castelle C.J."/>
            <person name="Probst A.J."/>
            <person name="Thomas B.C."/>
            <person name="Singh A."/>
            <person name="Wilkins M.J."/>
            <person name="Karaoz U."/>
            <person name="Brodie E.L."/>
            <person name="Williams K.H."/>
            <person name="Hubbard S.S."/>
            <person name="Banfield J.F."/>
        </authorList>
    </citation>
    <scope>NUCLEOTIDE SEQUENCE [LARGE SCALE GENOMIC DNA]</scope>
</reference>
<dbReference type="InterPro" id="IPR052724">
    <property type="entry name" value="GT117_domain-containing"/>
</dbReference>
<accession>A0A1F7YJB0</accession>
<organism evidence="2 3">
    <name type="scientific">Candidatus Woesebacteria bacterium RIFCSPHIGHO2_01_FULL_40_22</name>
    <dbReference type="NCBI Taxonomy" id="1802499"/>
    <lineage>
        <taxon>Bacteria</taxon>
        <taxon>Candidatus Woeseibacteriota</taxon>
    </lineage>
</organism>
<feature type="transmembrane region" description="Helical" evidence="1">
    <location>
        <begin position="204"/>
        <end position="222"/>
    </location>
</feature>
<feature type="transmembrane region" description="Helical" evidence="1">
    <location>
        <begin position="344"/>
        <end position="364"/>
    </location>
</feature>
<keyword evidence="1" id="KW-0472">Membrane</keyword>
<feature type="transmembrane region" description="Helical" evidence="1">
    <location>
        <begin position="137"/>
        <end position="156"/>
    </location>
</feature>
<feature type="transmembrane region" description="Helical" evidence="1">
    <location>
        <begin position="162"/>
        <end position="192"/>
    </location>
</feature>
<dbReference type="Pfam" id="PF11028">
    <property type="entry name" value="TMEM260-like"/>
    <property type="match status" value="1"/>
</dbReference>
<name>A0A1F7YJB0_9BACT</name>
<feature type="transmembrane region" description="Helical" evidence="1">
    <location>
        <begin position="60"/>
        <end position="78"/>
    </location>
</feature>
<feature type="transmembrane region" description="Helical" evidence="1">
    <location>
        <begin position="280"/>
        <end position="298"/>
    </location>
</feature>
<keyword evidence="1" id="KW-1133">Transmembrane helix</keyword>
<evidence type="ECO:0000256" key="1">
    <source>
        <dbReference type="SAM" id="Phobius"/>
    </source>
</evidence>
<feature type="transmembrane region" description="Helical" evidence="1">
    <location>
        <begin position="310"/>
        <end position="332"/>
    </location>
</feature>
<dbReference type="EMBL" id="MGGL01000004">
    <property type="protein sequence ID" value="OGM27352.1"/>
    <property type="molecule type" value="Genomic_DNA"/>
</dbReference>
<dbReference type="PANTHER" id="PTHR16214:SF3">
    <property type="entry name" value="TRANSMEMBRANE PROTEIN 260"/>
    <property type="match status" value="1"/>
</dbReference>
<evidence type="ECO:0000313" key="3">
    <source>
        <dbReference type="Proteomes" id="UP000179221"/>
    </source>
</evidence>
<keyword evidence="1" id="KW-0812">Transmembrane</keyword>
<dbReference type="InterPro" id="IPR021280">
    <property type="entry name" value="TMEM260-like"/>
</dbReference>
<evidence type="ECO:0000313" key="2">
    <source>
        <dbReference type="EMBL" id="OGM27352.1"/>
    </source>
</evidence>